<feature type="transmembrane region" description="Helical" evidence="1">
    <location>
        <begin position="20"/>
        <end position="42"/>
    </location>
</feature>
<accession>A0AAV4M965</accession>
<evidence type="ECO:0000313" key="2">
    <source>
        <dbReference type="EMBL" id="GIX68968.1"/>
    </source>
</evidence>
<organism evidence="2 3">
    <name type="scientific">Caerostris extrusa</name>
    <name type="common">Bark spider</name>
    <name type="synonym">Caerostris bankana</name>
    <dbReference type="NCBI Taxonomy" id="172846"/>
    <lineage>
        <taxon>Eukaryota</taxon>
        <taxon>Metazoa</taxon>
        <taxon>Ecdysozoa</taxon>
        <taxon>Arthropoda</taxon>
        <taxon>Chelicerata</taxon>
        <taxon>Arachnida</taxon>
        <taxon>Araneae</taxon>
        <taxon>Araneomorphae</taxon>
        <taxon>Entelegynae</taxon>
        <taxon>Araneoidea</taxon>
        <taxon>Araneidae</taxon>
        <taxon>Caerostris</taxon>
    </lineage>
</organism>
<dbReference type="EMBL" id="BPLR01019536">
    <property type="protein sequence ID" value="GIX68968.1"/>
    <property type="molecule type" value="Genomic_DNA"/>
</dbReference>
<protein>
    <submittedName>
        <fullName evidence="2">Uncharacterized protein</fullName>
    </submittedName>
</protein>
<sequence length="101" mass="11256">MGSRRSLKNMVYKQKTPVIIAIDFLCENGCFLFLLALCIFAIKVNQSLANLLVIRDSKITSAQIHNSFDACVPVCQFSITENVLGAGWAQLDKLLSYKVMI</sequence>
<name>A0AAV4M965_CAEEX</name>
<evidence type="ECO:0000256" key="1">
    <source>
        <dbReference type="SAM" id="Phobius"/>
    </source>
</evidence>
<dbReference type="Proteomes" id="UP001054945">
    <property type="component" value="Unassembled WGS sequence"/>
</dbReference>
<evidence type="ECO:0000313" key="3">
    <source>
        <dbReference type="Proteomes" id="UP001054945"/>
    </source>
</evidence>
<keyword evidence="1" id="KW-0812">Transmembrane</keyword>
<gene>
    <name evidence="2" type="ORF">CEXT_625791</name>
</gene>
<proteinExistence type="predicted"/>
<reference evidence="2 3" key="1">
    <citation type="submission" date="2021-06" db="EMBL/GenBank/DDBJ databases">
        <title>Caerostris extrusa draft genome.</title>
        <authorList>
            <person name="Kono N."/>
            <person name="Arakawa K."/>
        </authorList>
    </citation>
    <scope>NUCLEOTIDE SEQUENCE [LARGE SCALE GENOMIC DNA]</scope>
</reference>
<keyword evidence="3" id="KW-1185">Reference proteome</keyword>
<keyword evidence="1" id="KW-0472">Membrane</keyword>
<dbReference type="AlphaFoldDB" id="A0AAV4M965"/>
<comment type="caution">
    <text evidence="2">The sequence shown here is derived from an EMBL/GenBank/DDBJ whole genome shotgun (WGS) entry which is preliminary data.</text>
</comment>
<keyword evidence="1" id="KW-1133">Transmembrane helix</keyword>